<comment type="caution">
    <text evidence="15">The sequence shown here is derived from an EMBL/GenBank/DDBJ whole genome shotgun (WGS) entry which is preliminary data.</text>
</comment>
<dbReference type="PANTHER" id="PTHR30027:SF3">
    <property type="entry name" value="16S RRNA (URACIL(1498)-N(3))-METHYLTRANSFERASE"/>
    <property type="match status" value="1"/>
</dbReference>
<comment type="similarity">
    <text evidence="2 12">Belongs to the RNA methyltransferase RsmE family.</text>
</comment>
<dbReference type="CDD" id="cd18084">
    <property type="entry name" value="RsmE-like"/>
    <property type="match status" value="1"/>
</dbReference>
<evidence type="ECO:0000256" key="6">
    <source>
        <dbReference type="ARBA" id="ARBA00022552"/>
    </source>
</evidence>
<comment type="subcellular location">
    <subcellularLocation>
        <location evidence="1 12">Cytoplasm</location>
    </subcellularLocation>
</comment>
<evidence type="ECO:0000256" key="7">
    <source>
        <dbReference type="ARBA" id="ARBA00022603"/>
    </source>
</evidence>
<dbReference type="GO" id="GO:0070475">
    <property type="term" value="P:rRNA base methylation"/>
    <property type="evidence" value="ECO:0007669"/>
    <property type="project" value="TreeGrafter"/>
</dbReference>
<evidence type="ECO:0000256" key="1">
    <source>
        <dbReference type="ARBA" id="ARBA00004496"/>
    </source>
</evidence>
<dbReference type="STRING" id="1308866.J416_05873"/>
<evidence type="ECO:0000313" key="15">
    <source>
        <dbReference type="EMBL" id="ENH97515.1"/>
    </source>
</evidence>
<keyword evidence="6 12" id="KW-0698">rRNA processing</keyword>
<dbReference type="NCBIfam" id="TIGR00046">
    <property type="entry name" value="RsmE family RNA methyltransferase"/>
    <property type="match status" value="1"/>
</dbReference>
<keyword evidence="5 12" id="KW-0963">Cytoplasm</keyword>
<dbReference type="Gene3D" id="2.40.240.20">
    <property type="entry name" value="Hypothetical PUA domain-like, domain 1"/>
    <property type="match status" value="1"/>
</dbReference>
<dbReference type="PATRIC" id="fig|1308866.3.peg.1188"/>
<dbReference type="Gene3D" id="3.40.1280.10">
    <property type="match status" value="1"/>
</dbReference>
<comment type="catalytic activity">
    <reaction evidence="11 12">
        <text>uridine(1498) in 16S rRNA + S-adenosyl-L-methionine = N(3)-methyluridine(1498) in 16S rRNA + S-adenosyl-L-homocysteine + H(+)</text>
        <dbReference type="Rhea" id="RHEA:42920"/>
        <dbReference type="Rhea" id="RHEA-COMP:10283"/>
        <dbReference type="Rhea" id="RHEA-COMP:10284"/>
        <dbReference type="ChEBI" id="CHEBI:15378"/>
        <dbReference type="ChEBI" id="CHEBI:57856"/>
        <dbReference type="ChEBI" id="CHEBI:59789"/>
        <dbReference type="ChEBI" id="CHEBI:65315"/>
        <dbReference type="ChEBI" id="CHEBI:74502"/>
        <dbReference type="EC" id="2.1.1.193"/>
    </reaction>
</comment>
<evidence type="ECO:0000256" key="10">
    <source>
        <dbReference type="ARBA" id="ARBA00025699"/>
    </source>
</evidence>
<accession>N4WT47</accession>
<protein>
    <recommendedName>
        <fullName evidence="4 12">Ribosomal RNA small subunit methyltransferase E</fullName>
        <ecNumber evidence="3 12">2.1.1.193</ecNumber>
    </recommendedName>
</protein>
<feature type="domain" description="Ribosomal RNA small subunit methyltransferase E methyltransferase" evidence="13">
    <location>
        <begin position="73"/>
        <end position="243"/>
    </location>
</feature>
<keyword evidence="8 12" id="KW-0808">Transferase</keyword>
<dbReference type="PANTHER" id="PTHR30027">
    <property type="entry name" value="RIBOSOMAL RNA SMALL SUBUNIT METHYLTRANSFERASE E"/>
    <property type="match status" value="1"/>
</dbReference>
<dbReference type="OrthoDB" id="9815641at2"/>
<evidence type="ECO:0000256" key="2">
    <source>
        <dbReference type="ARBA" id="ARBA00005528"/>
    </source>
</evidence>
<dbReference type="EMBL" id="APML01000019">
    <property type="protein sequence ID" value="ENH97515.1"/>
    <property type="molecule type" value="Genomic_DNA"/>
</dbReference>
<evidence type="ECO:0000313" key="16">
    <source>
        <dbReference type="Proteomes" id="UP000012283"/>
    </source>
</evidence>
<dbReference type="InterPro" id="IPR029026">
    <property type="entry name" value="tRNA_m1G_MTases_N"/>
</dbReference>
<dbReference type="PIRSF" id="PIRSF015601">
    <property type="entry name" value="MTase_slr0722"/>
    <property type="match status" value="1"/>
</dbReference>
<organism evidence="15 16">
    <name type="scientific">Gracilibacillus halophilus YIM-C55.5</name>
    <dbReference type="NCBI Taxonomy" id="1308866"/>
    <lineage>
        <taxon>Bacteria</taxon>
        <taxon>Bacillati</taxon>
        <taxon>Bacillota</taxon>
        <taxon>Bacilli</taxon>
        <taxon>Bacillales</taxon>
        <taxon>Bacillaceae</taxon>
        <taxon>Gracilibacillus</taxon>
    </lineage>
</organism>
<dbReference type="SUPFAM" id="SSF88697">
    <property type="entry name" value="PUA domain-like"/>
    <property type="match status" value="1"/>
</dbReference>
<dbReference type="NCBIfam" id="NF008692">
    <property type="entry name" value="PRK11713.1-5"/>
    <property type="match status" value="1"/>
</dbReference>
<gene>
    <name evidence="15" type="ORF">J416_05873</name>
</gene>
<evidence type="ECO:0000259" key="14">
    <source>
        <dbReference type="Pfam" id="PF20260"/>
    </source>
</evidence>
<dbReference type="Pfam" id="PF04452">
    <property type="entry name" value="Methyltrans_RNA"/>
    <property type="match status" value="1"/>
</dbReference>
<keyword evidence="7 12" id="KW-0489">Methyltransferase</keyword>
<dbReference type="GO" id="GO:0005737">
    <property type="term" value="C:cytoplasm"/>
    <property type="evidence" value="ECO:0007669"/>
    <property type="project" value="UniProtKB-SubCell"/>
</dbReference>
<evidence type="ECO:0000256" key="9">
    <source>
        <dbReference type="ARBA" id="ARBA00022691"/>
    </source>
</evidence>
<dbReference type="FunFam" id="3.40.1280.10:FF:000020">
    <property type="entry name" value="Ribosomal RNA small subunit methyltransferase E"/>
    <property type="match status" value="1"/>
</dbReference>
<keyword evidence="16" id="KW-1185">Reference proteome</keyword>
<dbReference type="InterPro" id="IPR046887">
    <property type="entry name" value="RsmE_PUA-like"/>
</dbReference>
<evidence type="ECO:0000256" key="8">
    <source>
        <dbReference type="ARBA" id="ARBA00022679"/>
    </source>
</evidence>
<dbReference type="InterPro" id="IPR015947">
    <property type="entry name" value="PUA-like_sf"/>
</dbReference>
<dbReference type="NCBIfam" id="NF008691">
    <property type="entry name" value="PRK11713.1-4"/>
    <property type="match status" value="1"/>
</dbReference>
<sequence length="251" mass="28857">MQRYFIDEENWTKDQVTIHGDDAHHIIRVMRMEEGSKVICNRPDGVSARCQITDISDQAVHANVLEWLDEDQELPVSVTIAQGLPKGDKWDWILQKGTELGANAFIPFQAKRSVVKWDEKKVKKKKDRWQKIVKEASEQTHRNYIPTVASVYSINELLKASDSYEHTFIAYEEEAKQSFPNPTLYQMLEDVIPGESIMICIGPEGGFAENEVRQLKEAGFQSIRLGPRILRTETASLYALACLSFYFEEMR</sequence>
<dbReference type="eggNOG" id="COG1385">
    <property type="taxonomic scope" value="Bacteria"/>
</dbReference>
<evidence type="ECO:0000256" key="3">
    <source>
        <dbReference type="ARBA" id="ARBA00012328"/>
    </source>
</evidence>
<dbReference type="InterPro" id="IPR006700">
    <property type="entry name" value="RsmE"/>
</dbReference>
<comment type="function">
    <text evidence="10 12">Specifically methylates the N3 position of the uracil ring of uridine 1498 (m3U1498) in 16S rRNA. Acts on the fully assembled 30S ribosomal subunit.</text>
</comment>
<feature type="domain" description="Ribosomal RNA small subunit methyltransferase E PUA-like" evidence="14">
    <location>
        <begin position="20"/>
        <end position="64"/>
    </location>
</feature>
<dbReference type="Pfam" id="PF20260">
    <property type="entry name" value="PUA_4"/>
    <property type="match status" value="1"/>
</dbReference>
<dbReference type="InterPro" id="IPR029028">
    <property type="entry name" value="Alpha/beta_knot_MTases"/>
</dbReference>
<dbReference type="EC" id="2.1.1.193" evidence="3 12"/>
<dbReference type="GO" id="GO:0070042">
    <property type="term" value="F:rRNA (uridine-N3-)-methyltransferase activity"/>
    <property type="evidence" value="ECO:0007669"/>
    <property type="project" value="TreeGrafter"/>
</dbReference>
<evidence type="ECO:0000256" key="4">
    <source>
        <dbReference type="ARBA" id="ARBA00013673"/>
    </source>
</evidence>
<dbReference type="SUPFAM" id="SSF75217">
    <property type="entry name" value="alpha/beta knot"/>
    <property type="match status" value="1"/>
</dbReference>
<evidence type="ECO:0000256" key="11">
    <source>
        <dbReference type="ARBA" id="ARBA00047944"/>
    </source>
</evidence>
<dbReference type="AlphaFoldDB" id="N4WT47"/>
<keyword evidence="9 12" id="KW-0949">S-adenosyl-L-methionine</keyword>
<proteinExistence type="inferred from homology"/>
<dbReference type="InterPro" id="IPR046886">
    <property type="entry name" value="RsmE_MTase_dom"/>
</dbReference>
<dbReference type="RefSeq" id="WP_003466568.1">
    <property type="nucleotide sequence ID" value="NZ_APML01000019.1"/>
</dbReference>
<reference evidence="15 16" key="1">
    <citation type="submission" date="2013-03" db="EMBL/GenBank/DDBJ databases">
        <title>Draft genome sequence of Gracibacillus halophilus YIM-C55.5, a moderately halophilic and thermophilic organism from the Xiaochaidamu salt lake.</title>
        <authorList>
            <person name="Sugumar T."/>
            <person name="Polireddy D.R."/>
            <person name="Antony A."/>
            <person name="Madhava Y.R."/>
            <person name="Sivakumar N."/>
        </authorList>
    </citation>
    <scope>NUCLEOTIDE SEQUENCE [LARGE SCALE GENOMIC DNA]</scope>
    <source>
        <strain evidence="15 16">YIM-C55.5</strain>
    </source>
</reference>
<evidence type="ECO:0000259" key="13">
    <source>
        <dbReference type="Pfam" id="PF04452"/>
    </source>
</evidence>
<evidence type="ECO:0000256" key="12">
    <source>
        <dbReference type="PIRNR" id="PIRNR015601"/>
    </source>
</evidence>
<evidence type="ECO:0000256" key="5">
    <source>
        <dbReference type="ARBA" id="ARBA00022490"/>
    </source>
</evidence>
<dbReference type="Proteomes" id="UP000012283">
    <property type="component" value="Unassembled WGS sequence"/>
</dbReference>
<name>N4WT47_9BACI</name>